<evidence type="ECO:0000256" key="4">
    <source>
        <dbReference type="ARBA" id="ARBA00022989"/>
    </source>
</evidence>
<name>A0ABV0LWR5_9HYPH</name>
<comment type="similarity">
    <text evidence="2">Belongs to the TspO/BZRP family.</text>
</comment>
<keyword evidence="5 6" id="KW-0472">Membrane</keyword>
<comment type="caution">
    <text evidence="7">The sequence shown here is derived from an EMBL/GenBank/DDBJ whole genome shotgun (WGS) entry which is preliminary data.</text>
</comment>
<accession>A0ABV0LWR5</accession>
<feature type="transmembrane region" description="Helical" evidence="6">
    <location>
        <begin position="101"/>
        <end position="121"/>
    </location>
</feature>
<dbReference type="InterPro" id="IPR038330">
    <property type="entry name" value="TspO/MBR-related_sf"/>
</dbReference>
<dbReference type="InterPro" id="IPR004307">
    <property type="entry name" value="TspO_MBR"/>
</dbReference>
<dbReference type="Gene3D" id="1.20.1260.100">
    <property type="entry name" value="TspO/MBR protein"/>
    <property type="match status" value="1"/>
</dbReference>
<reference evidence="7 8" key="1">
    <citation type="submission" date="2024-05" db="EMBL/GenBank/DDBJ databases">
        <title>Neorhizobium sp. Rsf11, a plant growth promoting and heavy metal resistant PAH-degrader.</title>
        <authorList>
            <person name="Golubev S.N."/>
            <person name="Muratova A.Y."/>
            <person name="Markelova M.I."/>
        </authorList>
    </citation>
    <scope>NUCLEOTIDE SEQUENCE [LARGE SCALE GENOMIC DNA]</scope>
    <source>
        <strain evidence="7 8">Rsf11</strain>
    </source>
</reference>
<dbReference type="CDD" id="cd15904">
    <property type="entry name" value="TSPO_MBR"/>
    <property type="match status" value="1"/>
</dbReference>
<keyword evidence="4 6" id="KW-1133">Transmembrane helix</keyword>
<protein>
    <submittedName>
        <fullName evidence="7">TspO/MBR family protein</fullName>
    </submittedName>
</protein>
<keyword evidence="3 6" id="KW-0812">Transmembrane</keyword>
<proteinExistence type="inferred from homology"/>
<dbReference type="PANTHER" id="PTHR10057">
    <property type="entry name" value="PERIPHERAL-TYPE BENZODIAZEPINE RECEPTOR"/>
    <property type="match status" value="1"/>
</dbReference>
<dbReference type="PIRSF" id="PIRSF005859">
    <property type="entry name" value="PBR"/>
    <property type="match status" value="1"/>
</dbReference>
<dbReference type="PANTHER" id="PTHR10057:SF0">
    <property type="entry name" value="TRANSLOCATOR PROTEIN"/>
    <property type="match status" value="1"/>
</dbReference>
<evidence type="ECO:0000313" key="7">
    <source>
        <dbReference type="EMBL" id="MEQ1404047.1"/>
    </source>
</evidence>
<evidence type="ECO:0000313" key="8">
    <source>
        <dbReference type="Proteomes" id="UP001496627"/>
    </source>
</evidence>
<evidence type="ECO:0000256" key="2">
    <source>
        <dbReference type="ARBA" id="ARBA00007524"/>
    </source>
</evidence>
<evidence type="ECO:0000256" key="3">
    <source>
        <dbReference type="ARBA" id="ARBA00022692"/>
    </source>
</evidence>
<feature type="transmembrane region" description="Helical" evidence="6">
    <location>
        <begin position="76"/>
        <end position="95"/>
    </location>
</feature>
<dbReference type="Pfam" id="PF03073">
    <property type="entry name" value="TspO_MBR"/>
    <property type="match status" value="1"/>
</dbReference>
<dbReference type="RefSeq" id="WP_037159406.1">
    <property type="nucleotide sequence ID" value="NZ_JBEAAL010000001.1"/>
</dbReference>
<evidence type="ECO:0000256" key="6">
    <source>
        <dbReference type="SAM" id="Phobius"/>
    </source>
</evidence>
<dbReference type="EMBL" id="JBEAAL010000001">
    <property type="protein sequence ID" value="MEQ1404047.1"/>
    <property type="molecule type" value="Genomic_DNA"/>
</dbReference>
<gene>
    <name evidence="7" type="ORF">ABK249_03795</name>
</gene>
<organism evidence="7 8">
    <name type="scientific">Neorhizobium phenanthreniclasticum</name>
    <dbReference type="NCBI Taxonomy" id="3157917"/>
    <lineage>
        <taxon>Bacteria</taxon>
        <taxon>Pseudomonadati</taxon>
        <taxon>Pseudomonadota</taxon>
        <taxon>Alphaproteobacteria</taxon>
        <taxon>Hyphomicrobiales</taxon>
        <taxon>Rhizobiaceae</taxon>
        <taxon>Rhizobium/Agrobacterium group</taxon>
        <taxon>Neorhizobium</taxon>
    </lineage>
</organism>
<dbReference type="Proteomes" id="UP001496627">
    <property type="component" value="Unassembled WGS sequence"/>
</dbReference>
<sequence length="152" mass="17330">MRKIASAFFFVVACLAIGAFSRIANTPGDWYRSLDKPFFHPPDWLFAPVWAGLYILIGLAFAETWLDRSRPRMRRLIVFAIQGILNILWLPAFFGMHSPDFGLIVIVSMLAFILLFIVISWRPNRTAALLFIPYALWVAFVALLNLSIVVLN</sequence>
<keyword evidence="8" id="KW-1185">Reference proteome</keyword>
<comment type="subcellular location">
    <subcellularLocation>
        <location evidence="1">Membrane</location>
        <topology evidence="1">Multi-pass membrane protein</topology>
    </subcellularLocation>
</comment>
<evidence type="ECO:0000256" key="5">
    <source>
        <dbReference type="ARBA" id="ARBA00023136"/>
    </source>
</evidence>
<feature type="transmembrane region" description="Helical" evidence="6">
    <location>
        <begin position="128"/>
        <end position="151"/>
    </location>
</feature>
<feature type="transmembrane region" description="Helical" evidence="6">
    <location>
        <begin position="45"/>
        <end position="64"/>
    </location>
</feature>
<evidence type="ECO:0000256" key="1">
    <source>
        <dbReference type="ARBA" id="ARBA00004141"/>
    </source>
</evidence>